<protein>
    <recommendedName>
        <fullName evidence="4">Secreted protein</fullName>
    </recommendedName>
</protein>
<evidence type="ECO:0000256" key="1">
    <source>
        <dbReference type="SAM" id="SignalP"/>
    </source>
</evidence>
<proteinExistence type="predicted"/>
<evidence type="ECO:0008006" key="4">
    <source>
        <dbReference type="Google" id="ProtNLM"/>
    </source>
</evidence>
<sequence>MQKKILLSTAVLLLSTTVFVANYSRAQSAHSDVDPNVSALSISLKSSNCYGHDNGKEYTCTPTTSSESCALCDDEVIITPPEPDKEPEVPAW</sequence>
<name>A0ABR7DVM6_9BACT</name>
<dbReference type="EMBL" id="JACOOI010000001">
    <property type="protein sequence ID" value="MBC5641579.1"/>
    <property type="molecule type" value="Genomic_DNA"/>
</dbReference>
<keyword evidence="1" id="KW-0732">Signal</keyword>
<dbReference type="Proteomes" id="UP000644010">
    <property type="component" value="Unassembled WGS sequence"/>
</dbReference>
<gene>
    <name evidence="2" type="ORF">H8S77_01575</name>
</gene>
<accession>A0ABR7DVM6</accession>
<evidence type="ECO:0000313" key="2">
    <source>
        <dbReference type="EMBL" id="MBC5641579.1"/>
    </source>
</evidence>
<feature type="signal peptide" evidence="1">
    <location>
        <begin position="1"/>
        <end position="20"/>
    </location>
</feature>
<keyword evidence="3" id="KW-1185">Reference proteome</keyword>
<organism evidence="2 3">
    <name type="scientific">Parabacteroides segnis</name>
    <dbReference type="NCBI Taxonomy" id="2763058"/>
    <lineage>
        <taxon>Bacteria</taxon>
        <taxon>Pseudomonadati</taxon>
        <taxon>Bacteroidota</taxon>
        <taxon>Bacteroidia</taxon>
        <taxon>Bacteroidales</taxon>
        <taxon>Tannerellaceae</taxon>
        <taxon>Parabacteroides</taxon>
    </lineage>
</organism>
<dbReference type="RefSeq" id="WP_186958028.1">
    <property type="nucleotide sequence ID" value="NZ_JACOOI010000001.1"/>
</dbReference>
<feature type="chain" id="PRO_5047405648" description="Secreted protein" evidence="1">
    <location>
        <begin position="21"/>
        <end position="92"/>
    </location>
</feature>
<reference evidence="2 3" key="1">
    <citation type="submission" date="2020-08" db="EMBL/GenBank/DDBJ databases">
        <title>Genome public.</title>
        <authorList>
            <person name="Liu C."/>
            <person name="Sun Q."/>
        </authorList>
    </citation>
    <scope>NUCLEOTIDE SEQUENCE [LARGE SCALE GENOMIC DNA]</scope>
    <source>
        <strain evidence="2 3">BX2</strain>
    </source>
</reference>
<comment type="caution">
    <text evidence="2">The sequence shown here is derived from an EMBL/GenBank/DDBJ whole genome shotgun (WGS) entry which is preliminary data.</text>
</comment>
<evidence type="ECO:0000313" key="3">
    <source>
        <dbReference type="Proteomes" id="UP000644010"/>
    </source>
</evidence>